<accession>A0A225M507</accession>
<sequence length="41" mass="4724">MKRYLFLVCLYLGLIAVCLLQARAPSDLGGPIKVEYEYQQF</sequence>
<gene>
    <name evidence="1" type="ORF">CEY11_21075</name>
</gene>
<dbReference type="EMBL" id="NJIH01000013">
    <property type="protein sequence ID" value="OWT55210.1"/>
    <property type="molecule type" value="Genomic_DNA"/>
</dbReference>
<reference evidence="2" key="1">
    <citation type="submission" date="2017-06" db="EMBL/GenBank/DDBJ databases">
        <title>Herbaspirillum phytohormonus sp. nov., isolated from the root nodule of Robinia pseudoacacia in lead-zinc mine.</title>
        <authorList>
            <person name="Fan M."/>
            <person name="Lin Y."/>
        </authorList>
    </citation>
    <scope>NUCLEOTIDE SEQUENCE [LARGE SCALE GENOMIC DNA]</scope>
    <source>
        <strain evidence="2">SC-089</strain>
    </source>
</reference>
<organism evidence="1 2">
    <name type="scientific">Candidimonas nitroreducens</name>
    <dbReference type="NCBI Taxonomy" id="683354"/>
    <lineage>
        <taxon>Bacteria</taxon>
        <taxon>Pseudomonadati</taxon>
        <taxon>Pseudomonadota</taxon>
        <taxon>Betaproteobacteria</taxon>
        <taxon>Burkholderiales</taxon>
        <taxon>Alcaligenaceae</taxon>
        <taxon>Candidimonas</taxon>
    </lineage>
</organism>
<keyword evidence="2" id="KW-1185">Reference proteome</keyword>
<dbReference type="RefSeq" id="WP_088605397.1">
    <property type="nucleotide sequence ID" value="NZ_NJIH01000013.1"/>
</dbReference>
<evidence type="ECO:0000313" key="1">
    <source>
        <dbReference type="EMBL" id="OWT55210.1"/>
    </source>
</evidence>
<dbReference type="Proteomes" id="UP000214603">
    <property type="component" value="Unassembled WGS sequence"/>
</dbReference>
<name>A0A225M507_9BURK</name>
<protein>
    <submittedName>
        <fullName evidence="1">Uncharacterized protein</fullName>
    </submittedName>
</protein>
<evidence type="ECO:0000313" key="2">
    <source>
        <dbReference type="Proteomes" id="UP000214603"/>
    </source>
</evidence>
<proteinExistence type="predicted"/>
<dbReference type="AlphaFoldDB" id="A0A225M507"/>
<comment type="caution">
    <text evidence="1">The sequence shown here is derived from an EMBL/GenBank/DDBJ whole genome shotgun (WGS) entry which is preliminary data.</text>
</comment>